<keyword evidence="1" id="KW-1133">Transmembrane helix</keyword>
<evidence type="ECO:0000313" key="2">
    <source>
        <dbReference type="EMBL" id="CAG4968735.1"/>
    </source>
</evidence>
<accession>A0A8S3WML9</accession>
<proteinExistence type="predicted"/>
<comment type="caution">
    <text evidence="2">The sequence shown here is derived from an EMBL/GenBank/DDBJ whole genome shotgun (WGS) entry which is preliminary data.</text>
</comment>
<dbReference type="EMBL" id="CAJQZP010000552">
    <property type="protein sequence ID" value="CAG4968735.1"/>
    <property type="molecule type" value="Genomic_DNA"/>
</dbReference>
<feature type="transmembrane region" description="Helical" evidence="1">
    <location>
        <begin position="106"/>
        <end position="129"/>
    </location>
</feature>
<evidence type="ECO:0000256" key="1">
    <source>
        <dbReference type="SAM" id="Phobius"/>
    </source>
</evidence>
<dbReference type="Proteomes" id="UP000691718">
    <property type="component" value="Unassembled WGS sequence"/>
</dbReference>
<evidence type="ECO:0000313" key="3">
    <source>
        <dbReference type="Proteomes" id="UP000691718"/>
    </source>
</evidence>
<protein>
    <submittedName>
        <fullName evidence="2">(apollo) hypothetical protein</fullName>
    </submittedName>
</protein>
<dbReference type="AlphaFoldDB" id="A0A8S3WML9"/>
<keyword evidence="1" id="KW-0812">Transmembrane</keyword>
<reference evidence="2" key="1">
    <citation type="submission" date="2021-04" db="EMBL/GenBank/DDBJ databases">
        <authorList>
            <person name="Tunstrom K."/>
        </authorList>
    </citation>
    <scope>NUCLEOTIDE SEQUENCE</scope>
</reference>
<keyword evidence="3" id="KW-1185">Reference proteome</keyword>
<gene>
    <name evidence="2" type="ORF">PAPOLLO_LOCUS8015</name>
</gene>
<name>A0A8S3WML9_PARAO</name>
<sequence>MEKTQNKTVVKHHGLPQNIDSNVYEQCNEHVLNLPDENDQNLEVVVSEIPNSRGKPEQIKPTRQKEYVMVYNLEQGRLQKFQGFNQEDPRPPLVYVPGSRNTFVKFVLSLVLLMLLVTASFLAVVLLMLTLDEIVEALQAEEVQVV</sequence>
<keyword evidence="1" id="KW-0472">Membrane</keyword>
<organism evidence="2 3">
    <name type="scientific">Parnassius apollo</name>
    <name type="common">Apollo butterfly</name>
    <name type="synonym">Papilio apollo</name>
    <dbReference type="NCBI Taxonomy" id="110799"/>
    <lineage>
        <taxon>Eukaryota</taxon>
        <taxon>Metazoa</taxon>
        <taxon>Ecdysozoa</taxon>
        <taxon>Arthropoda</taxon>
        <taxon>Hexapoda</taxon>
        <taxon>Insecta</taxon>
        <taxon>Pterygota</taxon>
        <taxon>Neoptera</taxon>
        <taxon>Endopterygota</taxon>
        <taxon>Lepidoptera</taxon>
        <taxon>Glossata</taxon>
        <taxon>Ditrysia</taxon>
        <taxon>Papilionoidea</taxon>
        <taxon>Papilionidae</taxon>
        <taxon>Parnassiinae</taxon>
        <taxon>Parnassini</taxon>
        <taxon>Parnassius</taxon>
        <taxon>Parnassius</taxon>
    </lineage>
</organism>